<dbReference type="EMBL" id="CP060828">
    <property type="protein sequence ID" value="QNP68858.1"/>
    <property type="molecule type" value="Genomic_DNA"/>
</dbReference>
<dbReference type="GO" id="GO:0015485">
    <property type="term" value="F:cholesterol binding"/>
    <property type="evidence" value="ECO:0007669"/>
    <property type="project" value="InterPro"/>
</dbReference>
<keyword evidence="3" id="KW-1185">Reference proteome</keyword>
<gene>
    <name evidence="2" type="ORF">IAG44_04915</name>
</gene>
<keyword evidence="1" id="KW-0732">Signal</keyword>
<feature type="signal peptide" evidence="1">
    <location>
        <begin position="1"/>
        <end position="27"/>
    </location>
</feature>
<reference evidence="2 3" key="1">
    <citation type="submission" date="2020-08" db="EMBL/GenBank/DDBJ databases">
        <title>A novel species.</title>
        <authorList>
            <person name="Gao J."/>
        </authorList>
    </citation>
    <scope>NUCLEOTIDE SEQUENCE [LARGE SCALE GENOMIC DNA]</scope>
    <source>
        <strain evidence="2 3">CRXT-G-22</strain>
    </source>
</reference>
<dbReference type="KEGG" id="sroi:IAG44_04915"/>
<dbReference type="InterPro" id="IPR038700">
    <property type="entry name" value="Thiol_cytolys_C_sf"/>
</dbReference>
<feature type="chain" id="PRO_5028984602" description="PLAT domain-containing protein" evidence="1">
    <location>
        <begin position="28"/>
        <end position="132"/>
    </location>
</feature>
<accession>A0A7H0I7U2</accession>
<proteinExistence type="predicted"/>
<dbReference type="Proteomes" id="UP000516052">
    <property type="component" value="Chromosome"/>
</dbReference>
<dbReference type="Gene3D" id="2.60.40.1430">
    <property type="entry name" value="Perfringolysin, domain 4"/>
    <property type="match status" value="1"/>
</dbReference>
<dbReference type="AlphaFoldDB" id="A0A7H0I7U2"/>
<evidence type="ECO:0000313" key="2">
    <source>
        <dbReference type="EMBL" id="QNP68858.1"/>
    </source>
</evidence>
<dbReference type="RefSeq" id="WP_187745897.1">
    <property type="nucleotide sequence ID" value="NZ_CP060828.1"/>
</dbReference>
<sequence>MPGITKYSLTVTALGALLLSGAVSAPAAHAEAARAESGSFLVRNDGGYVATFDVAYDLDGRRTTEKSGNFTLGVTKELEVPAGATNIDLKVEEYWLPALKTTIFTKHFESPVTECYSIWGTTLAPAYRQISC</sequence>
<evidence type="ECO:0008006" key="4">
    <source>
        <dbReference type="Google" id="ProtNLM"/>
    </source>
</evidence>
<evidence type="ECO:0000256" key="1">
    <source>
        <dbReference type="SAM" id="SignalP"/>
    </source>
</evidence>
<organism evidence="2 3">
    <name type="scientific">Streptomyces roseirectus</name>
    <dbReference type="NCBI Taxonomy" id="2768066"/>
    <lineage>
        <taxon>Bacteria</taxon>
        <taxon>Bacillati</taxon>
        <taxon>Actinomycetota</taxon>
        <taxon>Actinomycetes</taxon>
        <taxon>Kitasatosporales</taxon>
        <taxon>Streptomycetaceae</taxon>
        <taxon>Streptomyces</taxon>
    </lineage>
</organism>
<dbReference type="SUPFAM" id="SSF56978">
    <property type="entry name" value="Perfringolysin"/>
    <property type="match status" value="1"/>
</dbReference>
<evidence type="ECO:0000313" key="3">
    <source>
        <dbReference type="Proteomes" id="UP000516052"/>
    </source>
</evidence>
<dbReference type="InterPro" id="IPR036359">
    <property type="entry name" value="Thiol_cytolysin_sf"/>
</dbReference>
<name>A0A7H0I7U2_9ACTN</name>
<protein>
    <recommendedName>
        <fullName evidence="4">PLAT domain-containing protein</fullName>
    </recommendedName>
</protein>